<dbReference type="PANTHER" id="PTHR23200">
    <property type="entry name" value="METALLO-BETA-LACTAMASE DOMAIN-CONTAINING PROTEIN 1"/>
    <property type="match status" value="1"/>
</dbReference>
<keyword evidence="8" id="KW-0732">Signal</keyword>
<dbReference type="InterPro" id="IPR001279">
    <property type="entry name" value="Metallo-B-lactamas"/>
</dbReference>
<sequence length="448" mass="50714">MPIVILIFLICTVACQDDYILSRESVQQLDDWELRVLRDFVRGKGRPILERIPLDVSDDGMESLLDLTNPMLVPQGGMMMKVQPEPRLLTPKPKSNAPRPSVDDYKQLASMFIDRRTSKPRTRPKEVRLPSVKPIRSRKPLPNAIITAPPEDELSPRSEFPANNEAKLWKPMQRFTPPKTAETSAGTRELYEKRMEELSAELSKIMKKIEEASKNDSPRVHILRNGSAEQINTGEYIFIASVTLIRDRDVNILVDTGLGTNINARTALLETFDLSPPSINVVVTTHGHPDHAGGVHDFPDAVHYHSWFSHHRTRFNLTALFENEYLNLTENVSLVKVRGHTSEDVAVIVRNEPTLGTVFVSGDIFMRSEDLDHPMMWQPLSSDVAAQKEARRKFGCISDWIVPGHGPANRRKPALVIAAVLRSRYRLPMDLPLDASRLIQFTTRHPQL</sequence>
<evidence type="ECO:0000256" key="3">
    <source>
        <dbReference type="ARBA" id="ARBA00014856"/>
    </source>
</evidence>
<evidence type="ECO:0000256" key="5">
    <source>
        <dbReference type="ARBA" id="ARBA00044690"/>
    </source>
</evidence>
<dbReference type="InterPro" id="IPR039344">
    <property type="entry name" value="MBLAC1"/>
</dbReference>
<proteinExistence type="predicted"/>
<feature type="coiled-coil region" evidence="7">
    <location>
        <begin position="188"/>
        <end position="215"/>
    </location>
</feature>
<comment type="subunit">
    <text evidence="2">Homodimer.</text>
</comment>
<evidence type="ECO:0000256" key="6">
    <source>
        <dbReference type="ARBA" id="ARBA00045869"/>
    </source>
</evidence>
<accession>A0A8S1GV77</accession>
<comment type="caution">
    <text evidence="10">The sequence shown here is derived from an EMBL/GenBank/DDBJ whole genome shotgun (WGS) entry which is preliminary data.</text>
</comment>
<dbReference type="Gene3D" id="3.60.15.10">
    <property type="entry name" value="Ribonuclease Z/Hydroxyacylglutathione hydrolase-like"/>
    <property type="match status" value="1"/>
</dbReference>
<protein>
    <recommendedName>
        <fullName evidence="3">Metallo-beta-lactamase domain-containing protein 1</fullName>
    </recommendedName>
    <alternativeName>
        <fullName evidence="4">Endoribonuclease MBLAC1</fullName>
    </alternativeName>
</protein>
<dbReference type="AlphaFoldDB" id="A0A8S1GV77"/>
<dbReference type="OrthoDB" id="10250730at2759"/>
<dbReference type="PANTHER" id="PTHR23200:SF48">
    <property type="entry name" value="METALLO-BETA-LACTAMASE DOMAIN-CONTAINING PROTEIN 1"/>
    <property type="match status" value="1"/>
</dbReference>
<dbReference type="SUPFAM" id="SSF56281">
    <property type="entry name" value="Metallo-hydrolase/oxidoreductase"/>
    <property type="match status" value="1"/>
</dbReference>
<evidence type="ECO:0000256" key="7">
    <source>
        <dbReference type="SAM" id="Coils"/>
    </source>
</evidence>
<dbReference type="InterPro" id="IPR036866">
    <property type="entry name" value="RibonucZ/Hydroxyglut_hydro"/>
</dbReference>
<dbReference type="SMART" id="SM00849">
    <property type="entry name" value="Lactamase_B"/>
    <property type="match status" value="1"/>
</dbReference>
<dbReference type="CDD" id="cd07711">
    <property type="entry name" value="MBLAC1-like_MBL-fold"/>
    <property type="match status" value="1"/>
</dbReference>
<reference evidence="10" key="1">
    <citation type="submission" date="2020-10" db="EMBL/GenBank/DDBJ databases">
        <authorList>
            <person name="Kikuchi T."/>
        </authorList>
    </citation>
    <scope>NUCLEOTIDE SEQUENCE</scope>
    <source>
        <strain evidence="10">NKZ352</strain>
    </source>
</reference>
<feature type="domain" description="Metallo-beta-lactamase" evidence="9">
    <location>
        <begin position="239"/>
        <end position="405"/>
    </location>
</feature>
<evidence type="ECO:0000256" key="4">
    <source>
        <dbReference type="ARBA" id="ARBA00032988"/>
    </source>
</evidence>
<dbReference type="Proteomes" id="UP000835052">
    <property type="component" value="Unassembled WGS sequence"/>
</dbReference>
<name>A0A8S1GV77_9PELO</name>
<evidence type="ECO:0000256" key="2">
    <source>
        <dbReference type="ARBA" id="ARBA00011738"/>
    </source>
</evidence>
<evidence type="ECO:0000313" key="11">
    <source>
        <dbReference type="Proteomes" id="UP000835052"/>
    </source>
</evidence>
<comment type="subcellular location">
    <subcellularLocation>
        <location evidence="1">Cytoplasm</location>
        <location evidence="1">Cytosol</location>
    </subcellularLocation>
</comment>
<feature type="chain" id="PRO_5035884120" description="Metallo-beta-lactamase domain-containing protein 1" evidence="8">
    <location>
        <begin position="16"/>
        <end position="448"/>
    </location>
</feature>
<evidence type="ECO:0000256" key="1">
    <source>
        <dbReference type="ARBA" id="ARBA00004514"/>
    </source>
</evidence>
<evidence type="ECO:0000256" key="8">
    <source>
        <dbReference type="SAM" id="SignalP"/>
    </source>
</evidence>
<evidence type="ECO:0000259" key="9">
    <source>
        <dbReference type="SMART" id="SM00849"/>
    </source>
</evidence>
<dbReference type="Pfam" id="PF00753">
    <property type="entry name" value="Lactamase_B"/>
    <property type="match status" value="1"/>
</dbReference>
<gene>
    <name evidence="10" type="ORF">CAUJ_LOCUS3154</name>
</gene>
<organism evidence="10 11">
    <name type="scientific">Caenorhabditis auriculariae</name>
    <dbReference type="NCBI Taxonomy" id="2777116"/>
    <lineage>
        <taxon>Eukaryota</taxon>
        <taxon>Metazoa</taxon>
        <taxon>Ecdysozoa</taxon>
        <taxon>Nematoda</taxon>
        <taxon>Chromadorea</taxon>
        <taxon>Rhabditida</taxon>
        <taxon>Rhabditina</taxon>
        <taxon>Rhabditomorpha</taxon>
        <taxon>Rhabditoidea</taxon>
        <taxon>Rhabditidae</taxon>
        <taxon>Peloderinae</taxon>
        <taxon>Caenorhabditis</taxon>
    </lineage>
</organism>
<keyword evidence="11" id="KW-1185">Reference proteome</keyword>
<keyword evidence="7" id="KW-0175">Coiled coil</keyword>
<evidence type="ECO:0000313" key="10">
    <source>
        <dbReference type="EMBL" id="CAD6187235.1"/>
    </source>
</evidence>
<dbReference type="GO" id="GO:0005829">
    <property type="term" value="C:cytosol"/>
    <property type="evidence" value="ECO:0007669"/>
    <property type="project" value="UniProtKB-SubCell"/>
</dbReference>
<feature type="signal peptide" evidence="8">
    <location>
        <begin position="1"/>
        <end position="15"/>
    </location>
</feature>
<comment type="function">
    <text evidence="6">Endoribonuclease that catalyzes the hydrolysis of histone-coding pre-mRNA 3'-end. Involved in histone pre-mRNA processing during the S-phase of the cell cycle, which is required for entering/progressing through S-phase. Cleaves histone pre-mRNA at a major and a minor cleavage site after the 5'-ACCCA-3' and the 5'-ACCCACA-3' sequence, respectively, and located downstream of the stem-loop. May require the presence of the HDE element located at the histone pre-RNA 3'-end to avoid non-specific cleavage.</text>
</comment>
<comment type="catalytic activity">
    <reaction evidence="5">
        <text>a ribonucleotidyl-ribonucleotide-RNA + H2O = a 3'-end ribonucleotide-RNA + a 5'-end 5'-phospho-ribonucleoside-RNA + H(+)</text>
        <dbReference type="Rhea" id="RHEA:68096"/>
        <dbReference type="Rhea" id="RHEA-COMP:15179"/>
        <dbReference type="Rhea" id="RHEA-COMP:17355"/>
        <dbReference type="Rhea" id="RHEA-COMP:17428"/>
        <dbReference type="ChEBI" id="CHEBI:15377"/>
        <dbReference type="ChEBI" id="CHEBI:15378"/>
        <dbReference type="ChEBI" id="CHEBI:74896"/>
        <dbReference type="ChEBI" id="CHEBI:138282"/>
        <dbReference type="ChEBI" id="CHEBI:173118"/>
    </reaction>
    <physiologicalReaction direction="left-to-right" evidence="5">
        <dbReference type="Rhea" id="RHEA:68097"/>
    </physiologicalReaction>
</comment>
<dbReference type="EMBL" id="CAJGYM010000006">
    <property type="protein sequence ID" value="CAD6187235.1"/>
    <property type="molecule type" value="Genomic_DNA"/>
</dbReference>